<evidence type="ECO:0000313" key="1">
    <source>
        <dbReference type="EMBL" id="VTO11762.1"/>
    </source>
</evidence>
<sequence length="58" mass="6246">MQLTEAFSTPSSNQRMRKSAFLKETSLILVGKVIQSRRSACSAQKASGVSRACIRAAS</sequence>
<gene>
    <name evidence="1" type="ORF">NCTC9239_00484</name>
</gene>
<dbReference type="EMBL" id="LR588407">
    <property type="protein sequence ID" value="VTO11762.1"/>
    <property type="molecule type" value="Genomic_DNA"/>
</dbReference>
<reference evidence="1 2" key="1">
    <citation type="submission" date="2019-04" db="EMBL/GenBank/DDBJ databases">
        <authorList>
            <consortium name="Pathogen Informatics"/>
        </authorList>
    </citation>
    <scope>NUCLEOTIDE SEQUENCE [LARGE SCALE GENOMIC DNA]</scope>
    <source>
        <strain evidence="1 2">NCTC9239</strain>
    </source>
</reference>
<evidence type="ECO:0000313" key="2">
    <source>
        <dbReference type="Proteomes" id="UP000309952"/>
    </source>
</evidence>
<dbReference type="KEGG" id="bvy:NCTC9239_00484"/>
<dbReference type="Proteomes" id="UP000309952">
    <property type="component" value="Chromosome"/>
</dbReference>
<keyword evidence="2" id="KW-1185">Reference proteome</keyword>
<name>A0A4P1JUX2_9CAUL</name>
<dbReference type="AlphaFoldDB" id="A0A4P1JUX2"/>
<organism evidence="1 2">
    <name type="scientific">Brevundimonas vancanneytii</name>
    <dbReference type="NCBI Taxonomy" id="1325724"/>
    <lineage>
        <taxon>Bacteria</taxon>
        <taxon>Pseudomonadati</taxon>
        <taxon>Pseudomonadota</taxon>
        <taxon>Alphaproteobacteria</taxon>
        <taxon>Caulobacterales</taxon>
        <taxon>Caulobacteraceae</taxon>
        <taxon>Brevundimonas</taxon>
    </lineage>
</organism>
<protein>
    <submittedName>
        <fullName evidence="1">Uncharacterized protein</fullName>
    </submittedName>
</protein>
<proteinExistence type="predicted"/>
<accession>A0A4P1JUX2</accession>